<proteinExistence type="predicted"/>
<dbReference type="Proteomes" id="UP001218188">
    <property type="component" value="Unassembled WGS sequence"/>
</dbReference>
<name>A0AAD6S3C7_9AGAR</name>
<evidence type="ECO:0000313" key="1">
    <source>
        <dbReference type="EMBL" id="KAJ7020479.1"/>
    </source>
</evidence>
<dbReference type="GO" id="GO:0003677">
    <property type="term" value="F:DNA binding"/>
    <property type="evidence" value="ECO:0007669"/>
    <property type="project" value="InterPro"/>
</dbReference>
<organism evidence="1 2">
    <name type="scientific">Mycena alexandri</name>
    <dbReference type="NCBI Taxonomy" id="1745969"/>
    <lineage>
        <taxon>Eukaryota</taxon>
        <taxon>Fungi</taxon>
        <taxon>Dikarya</taxon>
        <taxon>Basidiomycota</taxon>
        <taxon>Agaricomycotina</taxon>
        <taxon>Agaricomycetes</taxon>
        <taxon>Agaricomycetidae</taxon>
        <taxon>Agaricales</taxon>
        <taxon>Marasmiineae</taxon>
        <taxon>Mycenaceae</taxon>
        <taxon>Mycena</taxon>
    </lineage>
</organism>
<keyword evidence="2" id="KW-1185">Reference proteome</keyword>
<sequence length="408" mass="45511">MASRTKGLQIISYNGPPSPLVAKSRRFHSTSSLVANRHIPPIPDPPYRFNTMDEVVDRQLSPPTVQSENSGLAKPSSDDIALKKSLDALEAQTQLLRQNLLAQNQERKATGETYARHYNAYDTWFNAEQARLAGEDSTYAAIPSQPITVAKVTLFLNYEMTRPQKRKRADGSQSTSTCGHEHAKQVVSALEQYRSNYAHEYRHIPEAQVNLRSDSRIRSMEASFKANEPERIKKAHALKAVGTRADTYTDTQLSSLATSGLESKGPTVIWRTMRDRAMLLTSSSTAFRGDSSRSLLWSDMFCCDVPMNAKGRGEKVRALTLIADSSKVNTTGRVDEHGALRHLCVELCPIGAIGFLFFRAFPRHSIPGTRLFGRFWPSGLRGVWPTRMVRAVYVLDVEGLQEGNAVRK</sequence>
<accession>A0AAD6S3C7</accession>
<dbReference type="InterPro" id="IPR038279">
    <property type="entry name" value="Ndc10_dom2_sf"/>
</dbReference>
<reference evidence="1" key="1">
    <citation type="submission" date="2023-03" db="EMBL/GenBank/DDBJ databases">
        <title>Massive genome expansion in bonnet fungi (Mycena s.s.) driven by repeated elements and novel gene families across ecological guilds.</title>
        <authorList>
            <consortium name="Lawrence Berkeley National Laboratory"/>
            <person name="Harder C.B."/>
            <person name="Miyauchi S."/>
            <person name="Viragh M."/>
            <person name="Kuo A."/>
            <person name="Thoen E."/>
            <person name="Andreopoulos B."/>
            <person name="Lu D."/>
            <person name="Skrede I."/>
            <person name="Drula E."/>
            <person name="Henrissat B."/>
            <person name="Morin E."/>
            <person name="Kohler A."/>
            <person name="Barry K."/>
            <person name="LaButti K."/>
            <person name="Morin E."/>
            <person name="Salamov A."/>
            <person name="Lipzen A."/>
            <person name="Mereny Z."/>
            <person name="Hegedus B."/>
            <person name="Baldrian P."/>
            <person name="Stursova M."/>
            <person name="Weitz H."/>
            <person name="Taylor A."/>
            <person name="Grigoriev I.V."/>
            <person name="Nagy L.G."/>
            <person name="Martin F."/>
            <person name="Kauserud H."/>
        </authorList>
    </citation>
    <scope>NUCLEOTIDE SEQUENCE</scope>
    <source>
        <strain evidence="1">CBHHK200</strain>
    </source>
</reference>
<evidence type="ECO:0000313" key="2">
    <source>
        <dbReference type="Proteomes" id="UP001218188"/>
    </source>
</evidence>
<gene>
    <name evidence="1" type="ORF">C8F04DRAFT_1318057</name>
</gene>
<comment type="caution">
    <text evidence="1">The sequence shown here is derived from an EMBL/GenBank/DDBJ whole genome shotgun (WGS) entry which is preliminary data.</text>
</comment>
<dbReference type="AlphaFoldDB" id="A0AAD6S3C7"/>
<protein>
    <submittedName>
        <fullName evidence="1">Uncharacterized protein</fullName>
    </submittedName>
</protein>
<dbReference type="EMBL" id="JARJCM010000261">
    <property type="protein sequence ID" value="KAJ7020479.1"/>
    <property type="molecule type" value="Genomic_DNA"/>
</dbReference>
<dbReference type="Gene3D" id="1.10.443.20">
    <property type="entry name" value="Centromere DNA-binding protein complex CBF3 subunit, domain 2"/>
    <property type="match status" value="1"/>
</dbReference>